<evidence type="ECO:0000313" key="5">
    <source>
        <dbReference type="Proteomes" id="UP001162131"/>
    </source>
</evidence>
<feature type="compositionally biased region" description="Basic residues" evidence="2">
    <location>
        <begin position="178"/>
        <end position="189"/>
    </location>
</feature>
<dbReference type="CDD" id="cd00882">
    <property type="entry name" value="Ras_like_GTPase"/>
    <property type="match status" value="1"/>
</dbReference>
<feature type="region of interest" description="Disordered" evidence="2">
    <location>
        <begin position="63"/>
        <end position="114"/>
    </location>
</feature>
<feature type="compositionally biased region" description="Polar residues" evidence="2">
    <location>
        <begin position="160"/>
        <end position="172"/>
    </location>
</feature>
<dbReference type="InterPro" id="IPR006073">
    <property type="entry name" value="GTP-bd"/>
</dbReference>
<comment type="caution">
    <text evidence="4">The sequence shown here is derived from an EMBL/GenBank/DDBJ whole genome shotgun (WGS) entry which is preliminary data.</text>
</comment>
<gene>
    <name evidence="4" type="ORF">BSTOLATCC_MIC1538</name>
</gene>
<sequence length="759" mass="87992">MELWSKREFYNSQANSKHQIFINNWVEKSDGSETECPADTFYFPTPMNFPELGNLDLSQEESYNKSCVRSPQKEYTNKHSKNERKYSSSSSDRSSHHDQKKYRNNPKSSYEGPQMFEYLKPVKGQTRKNPHEDFGEEKKYVKEVHKKHHKKHRERKHSQALISSSDYENSSQEDVRMNHAKRNSRHKKRHESDSSNSSRSGSNDYKKKKHHHKQKAKGLEYKVDMLLELMASGFLDKKHKKPKKPPQAELFPGIISFPAQNEKKRYEDYEEVKINNHQEELPEDNRKLNIGQFQTVVCLIVGETGSGKSTFINSITNFFRDGTLKNKKIAIPNQFYPQTEHDFNQSENGQNQKASLTNDCNRYDFEDAMSASQFTFIDTPGLSDTRGVEQDDKNIKKIIQEIKNYEEINAIIVVQNGGAARITASLKNSIVRIINAIPKMAEDNIVLVLTNSPYTHNFDAGALQLKPQNTFLIDNACYNIRFEDIRKSELAGFQINWDLSMKKIKEIAEFVCKMGKFNAKCFLMMNEKVDKAKQVLHEAKTRLFNLFELKAELDEIIMQKESKLKNAKDCENYTQTKEISQTDWQDVSYHNTVCGNDDSLCHDHCGLEFQPTKNTQHFTQCACMGSDLKCTKCKCGPDSHYHTKRIPVKTTKKVTEVLQDLKNKYDGLNSEANKLSNKEEELENNIKNVEKSIRQAKDRIKEAIKKIKEVAPRYNISEEIDCYIKIEEAHLKEETDPKKRAKIYSSIRALQDIYQSLIL</sequence>
<feature type="compositionally biased region" description="Basic residues" evidence="2">
    <location>
        <begin position="206"/>
        <end position="216"/>
    </location>
</feature>
<proteinExistence type="predicted"/>
<dbReference type="Pfam" id="PF01926">
    <property type="entry name" value="MMR_HSR1"/>
    <property type="match status" value="1"/>
</dbReference>
<dbReference type="GO" id="GO:0005525">
    <property type="term" value="F:GTP binding"/>
    <property type="evidence" value="ECO:0007669"/>
    <property type="project" value="InterPro"/>
</dbReference>
<keyword evidence="5" id="KW-1185">Reference proteome</keyword>
<feature type="compositionally biased region" description="Low complexity" evidence="2">
    <location>
        <begin position="194"/>
        <end position="203"/>
    </location>
</feature>
<evidence type="ECO:0000313" key="4">
    <source>
        <dbReference type="EMBL" id="CAG9310698.1"/>
    </source>
</evidence>
<evidence type="ECO:0000256" key="2">
    <source>
        <dbReference type="SAM" id="MobiDB-lite"/>
    </source>
</evidence>
<accession>A0AAU9I5K2</accession>
<dbReference type="Proteomes" id="UP001162131">
    <property type="component" value="Unassembled WGS sequence"/>
</dbReference>
<feature type="domain" description="G" evidence="3">
    <location>
        <begin position="299"/>
        <end position="449"/>
    </location>
</feature>
<dbReference type="AlphaFoldDB" id="A0AAU9I5K2"/>
<dbReference type="InterPro" id="IPR027417">
    <property type="entry name" value="P-loop_NTPase"/>
</dbReference>
<dbReference type="Gene3D" id="3.40.50.300">
    <property type="entry name" value="P-loop containing nucleotide triphosphate hydrolases"/>
    <property type="match status" value="1"/>
</dbReference>
<dbReference type="PANTHER" id="PTHR32046:SF12">
    <property type="entry name" value="AIG1-TYPE G DOMAIN-CONTAINING PROTEIN"/>
    <property type="match status" value="1"/>
</dbReference>
<feature type="coiled-coil region" evidence="1">
    <location>
        <begin position="651"/>
        <end position="706"/>
    </location>
</feature>
<evidence type="ECO:0000256" key="1">
    <source>
        <dbReference type="SAM" id="Coils"/>
    </source>
</evidence>
<feature type="compositionally biased region" description="Basic residues" evidence="2">
    <location>
        <begin position="144"/>
        <end position="158"/>
    </location>
</feature>
<name>A0AAU9I5K2_9CILI</name>
<reference evidence="4" key="1">
    <citation type="submission" date="2021-09" db="EMBL/GenBank/DDBJ databases">
        <authorList>
            <consortium name="AG Swart"/>
            <person name="Singh M."/>
            <person name="Singh A."/>
            <person name="Seah K."/>
            <person name="Emmerich C."/>
        </authorList>
    </citation>
    <scope>NUCLEOTIDE SEQUENCE</scope>
    <source>
        <strain evidence="4">ATCC30299</strain>
    </source>
</reference>
<feature type="region of interest" description="Disordered" evidence="2">
    <location>
        <begin position="143"/>
        <end position="217"/>
    </location>
</feature>
<dbReference type="PANTHER" id="PTHR32046">
    <property type="entry name" value="G DOMAIN-CONTAINING PROTEIN"/>
    <property type="match status" value="1"/>
</dbReference>
<keyword evidence="1" id="KW-0175">Coiled coil</keyword>
<evidence type="ECO:0000259" key="3">
    <source>
        <dbReference type="Pfam" id="PF01926"/>
    </source>
</evidence>
<dbReference type="EMBL" id="CAJZBQ010000002">
    <property type="protein sequence ID" value="CAG9310698.1"/>
    <property type="molecule type" value="Genomic_DNA"/>
</dbReference>
<protein>
    <recommendedName>
        <fullName evidence="3">G domain-containing protein</fullName>
    </recommendedName>
</protein>
<organism evidence="4 5">
    <name type="scientific">Blepharisma stoltei</name>
    <dbReference type="NCBI Taxonomy" id="1481888"/>
    <lineage>
        <taxon>Eukaryota</taxon>
        <taxon>Sar</taxon>
        <taxon>Alveolata</taxon>
        <taxon>Ciliophora</taxon>
        <taxon>Postciliodesmatophora</taxon>
        <taxon>Heterotrichea</taxon>
        <taxon>Heterotrichida</taxon>
        <taxon>Blepharismidae</taxon>
        <taxon>Blepharisma</taxon>
    </lineage>
</organism>
<dbReference type="SUPFAM" id="SSF52540">
    <property type="entry name" value="P-loop containing nucleoside triphosphate hydrolases"/>
    <property type="match status" value="1"/>
</dbReference>